<dbReference type="PROSITE" id="PS00675">
    <property type="entry name" value="SIGMA54_INTERACT_1"/>
    <property type="match status" value="1"/>
</dbReference>
<dbReference type="InterPro" id="IPR009057">
    <property type="entry name" value="Homeodomain-like_sf"/>
</dbReference>
<feature type="domain" description="Sigma-54 factor interaction" evidence="12">
    <location>
        <begin position="140"/>
        <end position="369"/>
    </location>
</feature>
<evidence type="ECO:0000256" key="4">
    <source>
        <dbReference type="ARBA" id="ARBA00022741"/>
    </source>
</evidence>
<dbReference type="InterPro" id="IPR002078">
    <property type="entry name" value="Sigma_54_int"/>
</dbReference>
<dbReference type="Gene3D" id="3.40.50.2300">
    <property type="match status" value="1"/>
</dbReference>
<dbReference type="Pfam" id="PF02954">
    <property type="entry name" value="HTH_8"/>
    <property type="match status" value="1"/>
</dbReference>
<dbReference type="STRING" id="398767.Glov_1377"/>
<dbReference type="SUPFAM" id="SSF46689">
    <property type="entry name" value="Homeodomain-like"/>
    <property type="match status" value="1"/>
</dbReference>
<name>B3E861_TRIL1</name>
<keyword evidence="10" id="KW-0804">Transcription</keyword>
<keyword evidence="6" id="KW-0902">Two-component regulatory system</keyword>
<dbReference type="eggNOG" id="COG2204">
    <property type="taxonomic scope" value="Bacteria"/>
</dbReference>
<dbReference type="Pfam" id="PF00158">
    <property type="entry name" value="Sigma54_activat"/>
    <property type="match status" value="1"/>
</dbReference>
<keyword evidence="4" id="KW-0547">Nucleotide-binding</keyword>
<dbReference type="PANTHER" id="PTHR32071:SF17">
    <property type="entry name" value="TRANSCRIPTIONAL REGULATOR (NTRC FAMILY)"/>
    <property type="match status" value="1"/>
</dbReference>
<keyword evidence="2" id="KW-0963">Cytoplasm</keyword>
<dbReference type="InterPro" id="IPR011006">
    <property type="entry name" value="CheY-like_superfamily"/>
</dbReference>
<dbReference type="Gene3D" id="1.10.8.60">
    <property type="match status" value="1"/>
</dbReference>
<dbReference type="InterPro" id="IPR025943">
    <property type="entry name" value="Sigma_54_int_dom_ATP-bd_2"/>
</dbReference>
<dbReference type="FunFam" id="3.40.50.300:FF:000006">
    <property type="entry name" value="DNA-binding transcriptional regulator NtrC"/>
    <property type="match status" value="1"/>
</dbReference>
<gene>
    <name evidence="14" type="ordered locus">Glov_1377</name>
</gene>
<dbReference type="InterPro" id="IPR025944">
    <property type="entry name" value="Sigma_54_int_dom_CS"/>
</dbReference>
<dbReference type="GO" id="GO:0000160">
    <property type="term" value="P:phosphorelay signal transduction system"/>
    <property type="evidence" value="ECO:0007669"/>
    <property type="project" value="UniProtKB-KW"/>
</dbReference>
<dbReference type="Pfam" id="PF25601">
    <property type="entry name" value="AAA_lid_14"/>
    <property type="match status" value="1"/>
</dbReference>
<dbReference type="InterPro" id="IPR003593">
    <property type="entry name" value="AAA+_ATPase"/>
</dbReference>
<dbReference type="SUPFAM" id="SSF52172">
    <property type="entry name" value="CheY-like"/>
    <property type="match status" value="1"/>
</dbReference>
<dbReference type="PANTHER" id="PTHR32071">
    <property type="entry name" value="TRANSCRIPTIONAL REGULATORY PROTEIN"/>
    <property type="match status" value="1"/>
</dbReference>
<keyword evidence="8" id="KW-0238">DNA-binding</keyword>
<keyword evidence="15" id="KW-1185">Reference proteome</keyword>
<dbReference type="PROSITE" id="PS50045">
    <property type="entry name" value="SIGMA54_INTERACT_4"/>
    <property type="match status" value="1"/>
</dbReference>
<evidence type="ECO:0000256" key="9">
    <source>
        <dbReference type="ARBA" id="ARBA00023159"/>
    </source>
</evidence>
<dbReference type="PRINTS" id="PR01590">
    <property type="entry name" value="HTHFIS"/>
</dbReference>
<dbReference type="FunFam" id="3.40.50.2300:FF:000018">
    <property type="entry name" value="DNA-binding transcriptional regulator NtrC"/>
    <property type="match status" value="1"/>
</dbReference>
<protein>
    <submittedName>
        <fullName evidence="14">Two component, sigma54 specific, transcriptional regulator, Fis family</fullName>
    </submittedName>
</protein>
<dbReference type="Gene3D" id="1.10.10.60">
    <property type="entry name" value="Homeodomain-like"/>
    <property type="match status" value="1"/>
</dbReference>
<keyword evidence="9" id="KW-0010">Activator</keyword>
<evidence type="ECO:0000256" key="10">
    <source>
        <dbReference type="ARBA" id="ARBA00023163"/>
    </source>
</evidence>
<dbReference type="AlphaFoldDB" id="B3E861"/>
<keyword evidence="5" id="KW-0067">ATP-binding</keyword>
<dbReference type="SUPFAM" id="SSF52540">
    <property type="entry name" value="P-loop containing nucleoside triphosphate hydrolases"/>
    <property type="match status" value="1"/>
</dbReference>
<evidence type="ECO:0000256" key="2">
    <source>
        <dbReference type="ARBA" id="ARBA00022490"/>
    </source>
</evidence>
<dbReference type="KEGG" id="glo:Glov_1377"/>
<dbReference type="HOGENOM" id="CLU_000445_0_6_7"/>
<dbReference type="RefSeq" id="WP_012469443.1">
    <property type="nucleotide sequence ID" value="NC_010814.1"/>
</dbReference>
<evidence type="ECO:0000313" key="15">
    <source>
        <dbReference type="Proteomes" id="UP000002420"/>
    </source>
</evidence>
<keyword evidence="3 11" id="KW-0597">Phosphoprotein</keyword>
<organism evidence="14 15">
    <name type="scientific">Trichlorobacter lovleyi (strain ATCC BAA-1151 / DSM 17278 / SZ)</name>
    <name type="common">Geobacter lovleyi</name>
    <dbReference type="NCBI Taxonomy" id="398767"/>
    <lineage>
        <taxon>Bacteria</taxon>
        <taxon>Pseudomonadati</taxon>
        <taxon>Thermodesulfobacteriota</taxon>
        <taxon>Desulfuromonadia</taxon>
        <taxon>Geobacterales</taxon>
        <taxon>Geobacteraceae</taxon>
        <taxon>Trichlorobacter</taxon>
    </lineage>
</organism>
<comment type="subcellular location">
    <subcellularLocation>
        <location evidence="1">Cytoplasm</location>
    </subcellularLocation>
</comment>
<evidence type="ECO:0000256" key="5">
    <source>
        <dbReference type="ARBA" id="ARBA00022840"/>
    </source>
</evidence>
<dbReference type="InterPro" id="IPR002197">
    <property type="entry name" value="HTH_Fis"/>
</dbReference>
<evidence type="ECO:0000256" key="8">
    <source>
        <dbReference type="ARBA" id="ARBA00023125"/>
    </source>
</evidence>
<sequence length="462" mass="51553">MSKLILVVDDEESIRISLGGILEDEGYQVLHAENGADALDLIREEVPDLVLLDIWMPGMDGIQTLEQIRNLFPDLTVVMMSGHGTIETAVKATRIGAFDFIEKPFSLDKVLITIANALNFKELRKENEALRLSALKEHEMVGASAGVELLRGQIQRIAPASTPVLIHGEEGVGKELVARAIHHYSTRRDKPFVAVNCMAVPEALLADELFGHERGAYTGANSQKRGRLDLADGGTVFLDEVHELSLKAQGELLRILTDHSFERCGGSRPVRIDVRVVAATSRSLERAVQDGLFREDLYQFLQVVPFELVPLRERSEDIPLLVKHFVRLFHRREGWEPKTFDDSALACLKSYDWPGNIRELKNIVERILIMAAGPVITADDLPALMPGGNCKASSRLQEAAEQGEAAVGSLRSARERFERDFILQTLLRSAWNLDKAAALLEMERTVLQRKLLQYGLTPEDER</sequence>
<evidence type="ECO:0000259" key="13">
    <source>
        <dbReference type="PROSITE" id="PS50110"/>
    </source>
</evidence>
<dbReference type="InterPro" id="IPR027417">
    <property type="entry name" value="P-loop_NTPase"/>
</dbReference>
<dbReference type="CDD" id="cd00009">
    <property type="entry name" value="AAA"/>
    <property type="match status" value="1"/>
</dbReference>
<evidence type="ECO:0000256" key="1">
    <source>
        <dbReference type="ARBA" id="ARBA00004496"/>
    </source>
</evidence>
<evidence type="ECO:0000256" key="7">
    <source>
        <dbReference type="ARBA" id="ARBA00023015"/>
    </source>
</evidence>
<dbReference type="SMART" id="SM00448">
    <property type="entry name" value="REC"/>
    <property type="match status" value="1"/>
</dbReference>
<dbReference type="GO" id="GO:0006355">
    <property type="term" value="P:regulation of DNA-templated transcription"/>
    <property type="evidence" value="ECO:0007669"/>
    <property type="project" value="InterPro"/>
</dbReference>
<dbReference type="Gene3D" id="3.40.50.300">
    <property type="entry name" value="P-loop containing nucleotide triphosphate hydrolases"/>
    <property type="match status" value="1"/>
</dbReference>
<dbReference type="GO" id="GO:0005737">
    <property type="term" value="C:cytoplasm"/>
    <property type="evidence" value="ECO:0007669"/>
    <property type="project" value="UniProtKB-SubCell"/>
</dbReference>
<dbReference type="FunFam" id="1.10.8.60:FF:000014">
    <property type="entry name" value="DNA-binding transcriptional regulator NtrC"/>
    <property type="match status" value="1"/>
</dbReference>
<dbReference type="PROSITE" id="PS50110">
    <property type="entry name" value="RESPONSE_REGULATORY"/>
    <property type="match status" value="1"/>
</dbReference>
<dbReference type="GO" id="GO:0005524">
    <property type="term" value="F:ATP binding"/>
    <property type="evidence" value="ECO:0007669"/>
    <property type="project" value="UniProtKB-KW"/>
</dbReference>
<dbReference type="GO" id="GO:0043565">
    <property type="term" value="F:sequence-specific DNA binding"/>
    <property type="evidence" value="ECO:0007669"/>
    <property type="project" value="InterPro"/>
</dbReference>
<accession>B3E861</accession>
<dbReference type="Proteomes" id="UP000002420">
    <property type="component" value="Chromosome"/>
</dbReference>
<evidence type="ECO:0000256" key="6">
    <source>
        <dbReference type="ARBA" id="ARBA00023012"/>
    </source>
</evidence>
<evidence type="ECO:0000313" key="14">
    <source>
        <dbReference type="EMBL" id="ACD95098.1"/>
    </source>
</evidence>
<dbReference type="Pfam" id="PF00072">
    <property type="entry name" value="Response_reg"/>
    <property type="match status" value="1"/>
</dbReference>
<dbReference type="InterPro" id="IPR058031">
    <property type="entry name" value="AAA_lid_NorR"/>
</dbReference>
<dbReference type="InterPro" id="IPR001789">
    <property type="entry name" value="Sig_transdc_resp-reg_receiver"/>
</dbReference>
<evidence type="ECO:0000259" key="12">
    <source>
        <dbReference type="PROSITE" id="PS50045"/>
    </source>
</evidence>
<proteinExistence type="predicted"/>
<dbReference type="PROSITE" id="PS00676">
    <property type="entry name" value="SIGMA54_INTERACT_2"/>
    <property type="match status" value="1"/>
</dbReference>
<feature type="domain" description="Response regulatory" evidence="13">
    <location>
        <begin position="4"/>
        <end position="118"/>
    </location>
</feature>
<dbReference type="SMART" id="SM00382">
    <property type="entry name" value="AAA"/>
    <property type="match status" value="1"/>
</dbReference>
<reference evidence="14 15" key="1">
    <citation type="submission" date="2008-05" db="EMBL/GenBank/DDBJ databases">
        <title>Complete sequence of chromosome of Geobacter lovleyi SZ.</title>
        <authorList>
            <consortium name="US DOE Joint Genome Institute"/>
            <person name="Lucas S."/>
            <person name="Copeland A."/>
            <person name="Lapidus A."/>
            <person name="Glavina del Rio T."/>
            <person name="Dalin E."/>
            <person name="Tice H."/>
            <person name="Bruce D."/>
            <person name="Goodwin L."/>
            <person name="Pitluck S."/>
            <person name="Chertkov O."/>
            <person name="Meincke L."/>
            <person name="Brettin T."/>
            <person name="Detter J.C."/>
            <person name="Han C."/>
            <person name="Tapia R."/>
            <person name="Kuske C.R."/>
            <person name="Schmutz J."/>
            <person name="Larimer F."/>
            <person name="Land M."/>
            <person name="Hauser L."/>
            <person name="Kyrpides N."/>
            <person name="Mikhailova N."/>
            <person name="Sung Y."/>
            <person name="Fletcher K.E."/>
            <person name="Ritalahti K.M."/>
            <person name="Loeffler F.E."/>
            <person name="Richardson P."/>
        </authorList>
    </citation>
    <scope>NUCLEOTIDE SEQUENCE [LARGE SCALE GENOMIC DNA]</scope>
    <source>
        <strain evidence="15">ATCC BAA-1151 / DSM 17278 / SZ</strain>
    </source>
</reference>
<feature type="modified residue" description="4-aspartylphosphate" evidence="11">
    <location>
        <position position="53"/>
    </location>
</feature>
<dbReference type="InterPro" id="IPR025662">
    <property type="entry name" value="Sigma_54_int_dom_ATP-bd_1"/>
</dbReference>
<evidence type="ECO:0000256" key="3">
    <source>
        <dbReference type="ARBA" id="ARBA00022553"/>
    </source>
</evidence>
<evidence type="ECO:0000256" key="11">
    <source>
        <dbReference type="PROSITE-ProRule" id="PRU00169"/>
    </source>
</evidence>
<dbReference type="EMBL" id="CP001089">
    <property type="protein sequence ID" value="ACD95098.1"/>
    <property type="molecule type" value="Genomic_DNA"/>
</dbReference>
<dbReference type="PROSITE" id="PS00688">
    <property type="entry name" value="SIGMA54_INTERACT_3"/>
    <property type="match status" value="1"/>
</dbReference>
<dbReference type="CDD" id="cd17550">
    <property type="entry name" value="REC_NtrX-like"/>
    <property type="match status" value="1"/>
</dbReference>
<dbReference type="OrthoDB" id="9814761at2"/>
<keyword evidence="7" id="KW-0805">Transcription regulation</keyword>